<dbReference type="Proteomes" id="UP000012153">
    <property type="component" value="Unassembled WGS sequence"/>
</dbReference>
<gene>
    <name evidence="1" type="ORF">LEP1GSC186_1166</name>
</gene>
<organism evidence="1 2">
    <name type="scientific">Leptospira noguchii serovar Autumnalis str. ZUN142</name>
    <dbReference type="NCBI Taxonomy" id="1085540"/>
    <lineage>
        <taxon>Bacteria</taxon>
        <taxon>Pseudomonadati</taxon>
        <taxon>Spirochaetota</taxon>
        <taxon>Spirochaetia</taxon>
        <taxon>Leptospirales</taxon>
        <taxon>Leptospiraceae</taxon>
        <taxon>Leptospira</taxon>
    </lineage>
</organism>
<sequence>MRYSINFFLSSPYLSSSSGTHDKAISSNVLFFILLLSIQLRAGLKTVCTFES</sequence>
<dbReference type="AlphaFoldDB" id="M6U321"/>
<proteinExistence type="predicted"/>
<reference evidence="1 2" key="1">
    <citation type="submission" date="2013-01" db="EMBL/GenBank/DDBJ databases">
        <authorList>
            <person name="Harkins D.M."/>
            <person name="Durkin A.S."/>
            <person name="Brinkac L.M."/>
            <person name="Haft D.H."/>
            <person name="Selengut J.D."/>
            <person name="Sanka R."/>
            <person name="DePew J."/>
            <person name="Purushe J."/>
            <person name="Matthias M.A."/>
            <person name="Vinetz J.M."/>
            <person name="Sutton G.G."/>
            <person name="Nierman W.C."/>
            <person name="Fouts D.E."/>
        </authorList>
    </citation>
    <scope>NUCLEOTIDE SEQUENCE [LARGE SCALE GENOMIC DNA]</scope>
    <source>
        <strain evidence="1 2">ZUN142</strain>
    </source>
</reference>
<evidence type="ECO:0000313" key="2">
    <source>
        <dbReference type="Proteomes" id="UP000012153"/>
    </source>
</evidence>
<dbReference type="EMBL" id="AHOP02000054">
    <property type="protein sequence ID" value="EMO39432.1"/>
    <property type="molecule type" value="Genomic_DNA"/>
</dbReference>
<name>M6U321_9LEPT</name>
<comment type="caution">
    <text evidence="1">The sequence shown here is derived from an EMBL/GenBank/DDBJ whole genome shotgun (WGS) entry which is preliminary data.</text>
</comment>
<accession>M6U321</accession>
<evidence type="ECO:0000313" key="1">
    <source>
        <dbReference type="EMBL" id="EMO39432.1"/>
    </source>
</evidence>
<protein>
    <submittedName>
        <fullName evidence="1">Uncharacterized protein</fullName>
    </submittedName>
</protein>